<dbReference type="EMBL" id="JARJBB010000001">
    <property type="protein sequence ID" value="MDF3297721.1"/>
    <property type="molecule type" value="Genomic_DNA"/>
</dbReference>
<evidence type="ECO:0000313" key="2">
    <source>
        <dbReference type="Proteomes" id="UP001221150"/>
    </source>
</evidence>
<gene>
    <name evidence="1" type="ORF">P3H78_03605</name>
</gene>
<sequence>MAADRHRRTVRTAAAAAALTAAVLTGCGAVDRTLDCVRTADSVADGVTDLQQAVENAAGGPARADAALTAIDEDLRALGDRTRNADVNRAVDHLTTAAGTVRTALDTGDRTPDLTPVTDAAGELTKVCTP</sequence>
<evidence type="ECO:0000313" key="1">
    <source>
        <dbReference type="EMBL" id="MDF3297721.1"/>
    </source>
</evidence>
<accession>A0ABT5ZZA4</accession>
<dbReference type="PROSITE" id="PS51257">
    <property type="entry name" value="PROKAR_LIPOPROTEIN"/>
    <property type="match status" value="1"/>
</dbReference>
<organism evidence="1 2">
    <name type="scientific">Streptomyces tropicalis</name>
    <dbReference type="NCBI Taxonomy" id="3034234"/>
    <lineage>
        <taxon>Bacteria</taxon>
        <taxon>Bacillati</taxon>
        <taxon>Actinomycetota</taxon>
        <taxon>Actinomycetes</taxon>
        <taxon>Kitasatosporales</taxon>
        <taxon>Streptomycetaceae</taxon>
        <taxon>Streptomyces</taxon>
    </lineage>
</organism>
<name>A0ABT5ZZA4_9ACTN</name>
<dbReference type="Proteomes" id="UP001221150">
    <property type="component" value="Unassembled WGS sequence"/>
</dbReference>
<dbReference type="RefSeq" id="WP_276107239.1">
    <property type="nucleotide sequence ID" value="NZ_JARJBB010000001.1"/>
</dbReference>
<evidence type="ECO:0008006" key="3">
    <source>
        <dbReference type="Google" id="ProtNLM"/>
    </source>
</evidence>
<reference evidence="1 2" key="1">
    <citation type="submission" date="2023-03" db="EMBL/GenBank/DDBJ databases">
        <title>Draft genome sequence of Streptomyces sp. K1PA1 isolated from peat swamp forest in Thailand.</title>
        <authorList>
            <person name="Klaysubun C."/>
            <person name="Duangmal K."/>
        </authorList>
    </citation>
    <scope>NUCLEOTIDE SEQUENCE [LARGE SCALE GENOMIC DNA]</scope>
    <source>
        <strain evidence="1 2">K1PA1</strain>
    </source>
</reference>
<keyword evidence="2" id="KW-1185">Reference proteome</keyword>
<comment type="caution">
    <text evidence="1">The sequence shown here is derived from an EMBL/GenBank/DDBJ whole genome shotgun (WGS) entry which is preliminary data.</text>
</comment>
<proteinExistence type="predicted"/>
<protein>
    <recommendedName>
        <fullName evidence="3">Secreted protein</fullName>
    </recommendedName>
</protein>